<feature type="region of interest" description="Disordered" evidence="1">
    <location>
        <begin position="15"/>
        <end position="52"/>
    </location>
</feature>
<name>A0AAE1DY07_9GAST</name>
<proteinExistence type="predicted"/>
<sequence length="107" mass="11804">MVTALSDLNWRAIRDTTRDSTSQVHPASGLDGDDKKNHGGRKPRRNPIPTLAGGSYSYLQVGRFEMKLASIDCDIERARNVADLANKPQPHLSWNMDGSNINALVCK</sequence>
<comment type="caution">
    <text evidence="3">The sequence shown here is derived from an EMBL/GenBank/DDBJ whole genome shotgun (WGS) entry which is preliminary data.</text>
</comment>
<dbReference type="InterPro" id="IPR007110">
    <property type="entry name" value="Ig-like_dom"/>
</dbReference>
<protein>
    <recommendedName>
        <fullName evidence="2">Ig-like domain-containing protein</fullName>
    </recommendedName>
</protein>
<evidence type="ECO:0000256" key="1">
    <source>
        <dbReference type="SAM" id="MobiDB-lite"/>
    </source>
</evidence>
<dbReference type="Proteomes" id="UP001283361">
    <property type="component" value="Unassembled WGS sequence"/>
</dbReference>
<dbReference type="PROSITE" id="PS50835">
    <property type="entry name" value="IG_LIKE"/>
    <property type="match status" value="1"/>
</dbReference>
<dbReference type="AlphaFoldDB" id="A0AAE1DY07"/>
<evidence type="ECO:0000313" key="4">
    <source>
        <dbReference type="Proteomes" id="UP001283361"/>
    </source>
</evidence>
<evidence type="ECO:0000259" key="2">
    <source>
        <dbReference type="PROSITE" id="PS50835"/>
    </source>
</evidence>
<accession>A0AAE1DY07</accession>
<feature type="domain" description="Ig-like" evidence="2">
    <location>
        <begin position="43"/>
        <end position="107"/>
    </location>
</feature>
<organism evidence="3 4">
    <name type="scientific">Elysia crispata</name>
    <name type="common">lettuce slug</name>
    <dbReference type="NCBI Taxonomy" id="231223"/>
    <lineage>
        <taxon>Eukaryota</taxon>
        <taxon>Metazoa</taxon>
        <taxon>Spiralia</taxon>
        <taxon>Lophotrochozoa</taxon>
        <taxon>Mollusca</taxon>
        <taxon>Gastropoda</taxon>
        <taxon>Heterobranchia</taxon>
        <taxon>Euthyneura</taxon>
        <taxon>Panpulmonata</taxon>
        <taxon>Sacoglossa</taxon>
        <taxon>Placobranchoidea</taxon>
        <taxon>Plakobranchidae</taxon>
        <taxon>Elysia</taxon>
    </lineage>
</organism>
<reference evidence="3" key="1">
    <citation type="journal article" date="2023" name="G3 (Bethesda)">
        <title>A reference genome for the long-term kleptoplast-retaining sea slug Elysia crispata morphotype clarki.</title>
        <authorList>
            <person name="Eastman K.E."/>
            <person name="Pendleton A.L."/>
            <person name="Shaikh M.A."/>
            <person name="Suttiyut T."/>
            <person name="Ogas R."/>
            <person name="Tomko P."/>
            <person name="Gavelis G."/>
            <person name="Widhalm J.R."/>
            <person name="Wisecaver J.H."/>
        </authorList>
    </citation>
    <scope>NUCLEOTIDE SEQUENCE</scope>
    <source>
        <strain evidence="3">ECLA1</strain>
    </source>
</reference>
<keyword evidence="4" id="KW-1185">Reference proteome</keyword>
<evidence type="ECO:0000313" key="3">
    <source>
        <dbReference type="EMBL" id="KAK3785698.1"/>
    </source>
</evidence>
<gene>
    <name evidence="3" type="ORF">RRG08_055529</name>
</gene>
<dbReference type="EMBL" id="JAWDGP010002078">
    <property type="protein sequence ID" value="KAK3785698.1"/>
    <property type="molecule type" value="Genomic_DNA"/>
</dbReference>